<accession>A0A6P1T961</accession>
<dbReference type="InterPro" id="IPR029058">
    <property type="entry name" value="AB_hydrolase_fold"/>
</dbReference>
<evidence type="ECO:0000313" key="4">
    <source>
        <dbReference type="Proteomes" id="UP000563601"/>
    </source>
</evidence>
<dbReference type="RefSeq" id="WP_161857442.1">
    <property type="nucleotide sequence ID" value="NZ_CP047491.1"/>
</dbReference>
<evidence type="ECO:0000313" key="2">
    <source>
        <dbReference type="EMBL" id="QHQ38106.1"/>
    </source>
</evidence>
<evidence type="ECO:0008006" key="5">
    <source>
        <dbReference type="Google" id="ProtNLM"/>
    </source>
</evidence>
<dbReference type="Proteomes" id="UP000464675">
    <property type="component" value="Chromosome"/>
</dbReference>
<dbReference type="EMBL" id="CP047491">
    <property type="protein sequence ID" value="QHQ38106.1"/>
    <property type="molecule type" value="Genomic_DNA"/>
</dbReference>
<evidence type="ECO:0000313" key="3">
    <source>
        <dbReference type="Proteomes" id="UP000464675"/>
    </source>
</evidence>
<dbReference type="InterPro" id="IPR008886">
    <property type="entry name" value="UPF0227/Esterase_YqiA"/>
</dbReference>
<sequence length="219" mass="24633">MSQNDLLQDQDNSSAEGQPGGRPLLIYLHGFLSSPQSYKCQVLKQWLRESRPDIVFYAPLISPYPAEAAMALGNMLKDFKAHQRGPIGLVGSSMGGFWSTWLAEQHQLPAVVVNPAVAPSRFMPKYLGQDLKPYSGEMHTYRLQASDVDNMRQLESAIPEALTGRYWLLAQREDETLDCREAEQFYRGQRQTVEDGGDHSFQGFARYAGALVDFLFPNN</sequence>
<reference evidence="2 3" key="1">
    <citation type="submission" date="2020-01" db="EMBL/GenBank/DDBJ databases">
        <title>The possibility of degradation of plastic by Microbulbifer hydrolyticus IRE-31.</title>
        <authorList>
            <person name="Liu L."/>
        </authorList>
    </citation>
    <scope>NUCLEOTIDE SEQUENCE [LARGE SCALE GENOMIC DNA]</scope>
    <source>
        <strain evidence="2 3">IRE-31</strain>
    </source>
</reference>
<dbReference type="AlphaFoldDB" id="A0A6P1T961"/>
<dbReference type="Gene3D" id="3.40.50.1820">
    <property type="entry name" value="alpha/beta hydrolase"/>
    <property type="match status" value="1"/>
</dbReference>
<dbReference type="Pfam" id="PF05728">
    <property type="entry name" value="UPF0227"/>
    <property type="match status" value="1"/>
</dbReference>
<dbReference type="PANTHER" id="PTHR35602">
    <property type="entry name" value="ESTERASE YQIA-RELATED"/>
    <property type="match status" value="1"/>
</dbReference>
<dbReference type="EMBL" id="JACHHR010000002">
    <property type="protein sequence ID" value="MBB5211110.1"/>
    <property type="molecule type" value="Genomic_DNA"/>
</dbReference>
<evidence type="ECO:0000313" key="1">
    <source>
        <dbReference type="EMBL" id="MBB5211110.1"/>
    </source>
</evidence>
<gene>
    <name evidence="2" type="ORF">GTQ55_03215</name>
    <name evidence="1" type="ORF">HNQ53_001328</name>
</gene>
<organism evidence="1 4">
    <name type="scientific">Microbulbifer hydrolyticus</name>
    <dbReference type="NCBI Taxonomy" id="48074"/>
    <lineage>
        <taxon>Bacteria</taxon>
        <taxon>Pseudomonadati</taxon>
        <taxon>Pseudomonadota</taxon>
        <taxon>Gammaproteobacteria</taxon>
        <taxon>Cellvibrionales</taxon>
        <taxon>Microbulbiferaceae</taxon>
        <taxon>Microbulbifer</taxon>
    </lineage>
</organism>
<dbReference type="SUPFAM" id="SSF53474">
    <property type="entry name" value="alpha/beta-Hydrolases"/>
    <property type="match status" value="1"/>
</dbReference>
<reference evidence="1 4" key="2">
    <citation type="submission" date="2020-08" db="EMBL/GenBank/DDBJ databases">
        <title>Genomic Encyclopedia of Type Strains, Phase IV (KMG-IV): sequencing the most valuable type-strain genomes for metagenomic binning, comparative biology and taxonomic classification.</title>
        <authorList>
            <person name="Goeker M."/>
        </authorList>
    </citation>
    <scope>NUCLEOTIDE SEQUENCE [LARGE SCALE GENOMIC DNA]</scope>
    <source>
        <strain evidence="1 4">DSM 11525</strain>
    </source>
</reference>
<dbReference type="PANTHER" id="PTHR35602:SF3">
    <property type="entry name" value="ESTERASE YQIA"/>
    <property type="match status" value="1"/>
</dbReference>
<protein>
    <recommendedName>
        <fullName evidence="5">Esterase YqiA</fullName>
    </recommendedName>
</protein>
<keyword evidence="3" id="KW-1185">Reference proteome</keyword>
<name>A0A6P1T961_9GAMM</name>
<dbReference type="Proteomes" id="UP000563601">
    <property type="component" value="Unassembled WGS sequence"/>
</dbReference>
<proteinExistence type="predicted"/>
<dbReference type="OrthoDB" id="9814831at2"/>